<feature type="transmembrane region" description="Helical" evidence="1">
    <location>
        <begin position="201"/>
        <end position="219"/>
    </location>
</feature>
<keyword evidence="1" id="KW-0812">Transmembrane</keyword>
<evidence type="ECO:0000256" key="1">
    <source>
        <dbReference type="SAM" id="Phobius"/>
    </source>
</evidence>
<dbReference type="Proteomes" id="UP000198297">
    <property type="component" value="Unassembled WGS sequence"/>
</dbReference>
<dbReference type="AlphaFoldDB" id="A0A238WGN8"/>
<protein>
    <submittedName>
        <fullName evidence="2">Uncharacterized membrane protein</fullName>
    </submittedName>
</protein>
<feature type="transmembrane region" description="Helical" evidence="1">
    <location>
        <begin position="122"/>
        <end position="141"/>
    </location>
</feature>
<dbReference type="EMBL" id="FZNK01000002">
    <property type="protein sequence ID" value="SNR45598.1"/>
    <property type="molecule type" value="Genomic_DNA"/>
</dbReference>
<feature type="transmembrane region" description="Helical" evidence="1">
    <location>
        <begin position="95"/>
        <end position="115"/>
    </location>
</feature>
<organism evidence="2 3">
    <name type="scientific">Halorubrum ezzemoulense</name>
    <name type="common">Halorubrum chaoviator</name>
    <dbReference type="NCBI Taxonomy" id="337243"/>
    <lineage>
        <taxon>Archaea</taxon>
        <taxon>Methanobacteriati</taxon>
        <taxon>Methanobacteriota</taxon>
        <taxon>Stenosarchaea group</taxon>
        <taxon>Halobacteria</taxon>
        <taxon>Halobacteriales</taxon>
        <taxon>Haloferacaceae</taxon>
        <taxon>Halorubrum</taxon>
    </lineage>
</organism>
<name>A0A238WGN8_HALEZ</name>
<dbReference type="Pfam" id="PF01889">
    <property type="entry name" value="DUF63"/>
    <property type="match status" value="1"/>
</dbReference>
<reference evidence="2 3" key="1">
    <citation type="submission" date="2017-06" db="EMBL/GenBank/DDBJ databases">
        <authorList>
            <person name="Kim H.J."/>
            <person name="Triplett B.A."/>
        </authorList>
    </citation>
    <scope>NUCLEOTIDE SEQUENCE [LARGE SCALE GENOMIC DNA]</scope>
    <source>
        <strain evidence="2 3">DSM 19316</strain>
    </source>
</reference>
<evidence type="ECO:0000313" key="2">
    <source>
        <dbReference type="EMBL" id="SNR45598.1"/>
    </source>
</evidence>
<keyword evidence="1" id="KW-0472">Membrane</keyword>
<feature type="transmembrane region" description="Helical" evidence="1">
    <location>
        <begin position="31"/>
        <end position="51"/>
    </location>
</feature>
<feature type="transmembrane region" description="Helical" evidence="1">
    <location>
        <begin position="63"/>
        <end position="83"/>
    </location>
</feature>
<dbReference type="PANTHER" id="PTHR40700:SF1">
    <property type="entry name" value="DUF63 DOMAIN-CONTAINING PROTEIN"/>
    <property type="match status" value="1"/>
</dbReference>
<gene>
    <name evidence="2" type="ORF">SAMN06266787_102280</name>
</gene>
<feature type="transmembrane region" description="Helical" evidence="1">
    <location>
        <begin position="231"/>
        <end position="256"/>
    </location>
</feature>
<accession>A0A238WGN8</accession>
<evidence type="ECO:0000313" key="3">
    <source>
        <dbReference type="Proteomes" id="UP000198297"/>
    </source>
</evidence>
<keyword evidence="1" id="KW-1133">Transmembrane helix</keyword>
<proteinExistence type="predicted"/>
<dbReference type="PANTHER" id="PTHR40700">
    <property type="entry name" value="HYPOTHETICAL MEMBRANE PROTEIN, CONSERVED, DUF63 FAMILY"/>
    <property type="match status" value="1"/>
</dbReference>
<dbReference type="InterPro" id="IPR002749">
    <property type="entry name" value="DUF63"/>
</dbReference>
<sequence length="257" mass="26559">MSGSIVAFALASFLVVTMAWGLRRRHVTVTASEIAATLPWFAVIGVAVAIGRSVPMSGPAAGFFLSPTVYLVVGGLVSGLWVILDAADIHDISQWTAVSGVFTASVVGGVSLLTADGLQLRVLVWNAAAIVMAIGITRLVLRTLQNRQLSTHGWLGRGVLFAHVLDATTTGIGLERLGTIERNPISAAIIQFGDGVGPSGAVLFLFVKITAAMLVLAALDTNSNQLGRESVGLLVIAAGAGLVPAVHNLTLFALTIS</sequence>